<feature type="transmembrane region" description="Helical" evidence="2">
    <location>
        <begin position="178"/>
        <end position="196"/>
    </location>
</feature>
<feature type="compositionally biased region" description="Pro residues" evidence="1">
    <location>
        <begin position="368"/>
        <end position="383"/>
    </location>
</feature>
<accession>A0A1G6H2Z9</accession>
<evidence type="ECO:0000313" key="3">
    <source>
        <dbReference type="EMBL" id="SDB88677.1"/>
    </source>
</evidence>
<feature type="transmembrane region" description="Helical" evidence="2">
    <location>
        <begin position="232"/>
        <end position="252"/>
    </location>
</feature>
<dbReference type="Proteomes" id="UP000199086">
    <property type="component" value="Unassembled WGS sequence"/>
</dbReference>
<evidence type="ECO:0000256" key="1">
    <source>
        <dbReference type="SAM" id="MobiDB-lite"/>
    </source>
</evidence>
<feature type="transmembrane region" description="Helical" evidence="2">
    <location>
        <begin position="139"/>
        <end position="158"/>
    </location>
</feature>
<feature type="transmembrane region" description="Helical" evidence="2">
    <location>
        <begin position="297"/>
        <end position="315"/>
    </location>
</feature>
<evidence type="ECO:0000313" key="4">
    <source>
        <dbReference type="Proteomes" id="UP000199086"/>
    </source>
</evidence>
<gene>
    <name evidence="3" type="ORF">GA0111570_106112</name>
</gene>
<keyword evidence="2" id="KW-0812">Transmembrane</keyword>
<feature type="transmembrane region" description="Helical" evidence="2">
    <location>
        <begin position="84"/>
        <end position="105"/>
    </location>
</feature>
<reference evidence="3 4" key="1">
    <citation type="submission" date="2016-06" db="EMBL/GenBank/DDBJ databases">
        <authorList>
            <person name="Olsen C.W."/>
            <person name="Carey S."/>
            <person name="Hinshaw L."/>
            <person name="Karasin A.I."/>
        </authorList>
    </citation>
    <scope>NUCLEOTIDE SEQUENCE [LARGE SCALE GENOMIC DNA]</scope>
    <source>
        <strain evidence="3 4">LZ-22</strain>
    </source>
</reference>
<keyword evidence="4" id="KW-1185">Reference proteome</keyword>
<dbReference type="STRING" id="1577474.GA0111570_106112"/>
<feature type="region of interest" description="Disordered" evidence="1">
    <location>
        <begin position="360"/>
        <end position="395"/>
    </location>
</feature>
<proteinExistence type="predicted"/>
<feature type="transmembrane region" description="Helical" evidence="2">
    <location>
        <begin position="112"/>
        <end position="133"/>
    </location>
</feature>
<keyword evidence="2" id="KW-1133">Transmembrane helix</keyword>
<dbReference type="AlphaFoldDB" id="A0A1G6H2Z9"/>
<sequence length="395" mass="41013">MALLVPSGIALLLGLDAGLLLLGLPAPLSTRRLPEVHGMVMTIGFVGSLIALERAVAQGRKLAYTAPLGMSLGALLALSPAPLWVGQAVMLVGAFAMVLGYLPLWRRSYDPAVAIQFSGAFLAVGATGLWLGGVAIPQLVPWLTGFLVLTIAGERVELARIGQLTADPTRQERHDGQALALAMALVVVIAAASLWPDVGLPVFGGLLVLVSAVFAFRDIARRTVRSTGLPRFSAACLLAGYAWLAVAGVLWFRPALSGLRYDAVLHATFLGFVMSMILAHAPVILPAVLRRPLPYTPAFWGVAVLLHGSLLVRVVGDLAGSEPVRAVAGTLNVLALLALVATAVASSANATRVAGLAPAVPVGRPRRTPTPPTPVAEPNPTPAADPATPDQHQKA</sequence>
<name>A0A1G6H2Z9_9ACTN</name>
<organism evidence="3 4">
    <name type="scientific">Raineyella antarctica</name>
    <dbReference type="NCBI Taxonomy" id="1577474"/>
    <lineage>
        <taxon>Bacteria</taxon>
        <taxon>Bacillati</taxon>
        <taxon>Actinomycetota</taxon>
        <taxon>Actinomycetes</taxon>
        <taxon>Propionibacteriales</taxon>
        <taxon>Propionibacteriaceae</taxon>
        <taxon>Raineyella</taxon>
    </lineage>
</organism>
<feature type="compositionally biased region" description="Low complexity" evidence="1">
    <location>
        <begin position="384"/>
        <end position="395"/>
    </location>
</feature>
<dbReference type="EMBL" id="FMYF01000006">
    <property type="protein sequence ID" value="SDB88677.1"/>
    <property type="molecule type" value="Genomic_DNA"/>
</dbReference>
<keyword evidence="2" id="KW-0472">Membrane</keyword>
<feature type="transmembrane region" description="Helical" evidence="2">
    <location>
        <begin position="264"/>
        <end position="285"/>
    </location>
</feature>
<feature type="transmembrane region" description="Helical" evidence="2">
    <location>
        <begin position="62"/>
        <end position="78"/>
    </location>
</feature>
<protein>
    <submittedName>
        <fullName evidence="3">Uncharacterized protein</fullName>
    </submittedName>
</protein>
<feature type="transmembrane region" description="Helical" evidence="2">
    <location>
        <begin position="36"/>
        <end position="55"/>
    </location>
</feature>
<evidence type="ECO:0000256" key="2">
    <source>
        <dbReference type="SAM" id="Phobius"/>
    </source>
</evidence>
<feature type="transmembrane region" description="Helical" evidence="2">
    <location>
        <begin position="327"/>
        <end position="345"/>
    </location>
</feature>
<feature type="transmembrane region" description="Helical" evidence="2">
    <location>
        <begin position="202"/>
        <end position="220"/>
    </location>
</feature>